<dbReference type="SUPFAM" id="SSF161098">
    <property type="entry name" value="MetI-like"/>
    <property type="match status" value="1"/>
</dbReference>
<evidence type="ECO:0000313" key="10">
    <source>
        <dbReference type="Proteomes" id="UP000659172"/>
    </source>
</evidence>
<evidence type="ECO:0000256" key="7">
    <source>
        <dbReference type="RuleBase" id="RU363032"/>
    </source>
</evidence>
<reference evidence="9 10" key="1">
    <citation type="submission" date="2020-06" db="EMBL/GenBank/DDBJ databases">
        <title>Rhizobium sp.nov. isolated from the tomato plant.</title>
        <authorList>
            <person name="Thin K.K."/>
            <person name="Zhang X."/>
            <person name="He S."/>
        </authorList>
    </citation>
    <scope>NUCLEOTIDE SEQUENCE [LARGE SCALE GENOMIC DNA]</scope>
    <source>
        <strain evidence="9 10">DBTS2</strain>
    </source>
</reference>
<name>A0ABX2QGP3_9HYPH</name>
<dbReference type="Gene3D" id="1.10.3720.10">
    <property type="entry name" value="MetI-like"/>
    <property type="match status" value="1"/>
</dbReference>
<dbReference type="InterPro" id="IPR000515">
    <property type="entry name" value="MetI-like"/>
</dbReference>
<feature type="transmembrane region" description="Helical" evidence="7">
    <location>
        <begin position="231"/>
        <end position="251"/>
    </location>
</feature>
<evidence type="ECO:0000256" key="1">
    <source>
        <dbReference type="ARBA" id="ARBA00004651"/>
    </source>
</evidence>
<sequence length="265" mass="28588">MSGTATLAANLPVVSTGRIGVVLRPVLWLLLALVVVEAVVVVFGIRTYYLPRPSVIASTIMATPGAYLAGLWRTFLETALGFVAGSMFGVVMAVVFHRWQTLRELFFPLFIVSQTIPVIAFGAVVVLWFGNTLFAKAVISFYISFLPVTVNTMLGFSAVDPRQVQLMRSFGASDAQILRRLYLPAALPQLFVALKLASSLALVGAIVGEWFGDTTGLGVLLLQAMYNENVAGIWATIVVSACLGMGLYGAVSYAERRIVFWGGEQ</sequence>
<keyword evidence="10" id="KW-1185">Reference proteome</keyword>
<dbReference type="InterPro" id="IPR035906">
    <property type="entry name" value="MetI-like_sf"/>
</dbReference>
<protein>
    <submittedName>
        <fullName evidence="9">ABC transporter permease</fullName>
    </submittedName>
</protein>
<keyword evidence="6 7" id="KW-0472">Membrane</keyword>
<evidence type="ECO:0000256" key="2">
    <source>
        <dbReference type="ARBA" id="ARBA00022448"/>
    </source>
</evidence>
<accession>A0ABX2QGP3</accession>
<evidence type="ECO:0000256" key="6">
    <source>
        <dbReference type="ARBA" id="ARBA00023136"/>
    </source>
</evidence>
<evidence type="ECO:0000256" key="4">
    <source>
        <dbReference type="ARBA" id="ARBA00022692"/>
    </source>
</evidence>
<gene>
    <name evidence="9" type="ORF">HV823_16735</name>
</gene>
<keyword evidence="3" id="KW-1003">Cell membrane</keyword>
<keyword evidence="4 7" id="KW-0812">Transmembrane</keyword>
<dbReference type="PANTHER" id="PTHR30151:SF41">
    <property type="entry name" value="ABC TRANSPORTER PERMEASE PROTEIN"/>
    <property type="match status" value="1"/>
</dbReference>
<dbReference type="PANTHER" id="PTHR30151">
    <property type="entry name" value="ALKANE SULFONATE ABC TRANSPORTER-RELATED, MEMBRANE SUBUNIT"/>
    <property type="match status" value="1"/>
</dbReference>
<feature type="transmembrane region" description="Helical" evidence="7">
    <location>
        <begin position="78"/>
        <end position="96"/>
    </location>
</feature>
<dbReference type="EMBL" id="JABXYK010000010">
    <property type="protein sequence ID" value="NVP56902.1"/>
    <property type="molecule type" value="Genomic_DNA"/>
</dbReference>
<comment type="similarity">
    <text evidence="7">Belongs to the binding-protein-dependent transport system permease family.</text>
</comment>
<evidence type="ECO:0000259" key="8">
    <source>
        <dbReference type="PROSITE" id="PS50928"/>
    </source>
</evidence>
<feature type="transmembrane region" description="Helical" evidence="7">
    <location>
        <begin position="26"/>
        <end position="48"/>
    </location>
</feature>
<dbReference type="PROSITE" id="PS50928">
    <property type="entry name" value="ABC_TM1"/>
    <property type="match status" value="1"/>
</dbReference>
<evidence type="ECO:0000256" key="5">
    <source>
        <dbReference type="ARBA" id="ARBA00022989"/>
    </source>
</evidence>
<dbReference type="CDD" id="cd06261">
    <property type="entry name" value="TM_PBP2"/>
    <property type="match status" value="1"/>
</dbReference>
<proteinExistence type="inferred from homology"/>
<comment type="caution">
    <text evidence="9">The sequence shown here is derived from an EMBL/GenBank/DDBJ whole genome shotgun (WGS) entry which is preliminary data.</text>
</comment>
<keyword evidence="5 7" id="KW-1133">Transmembrane helix</keyword>
<feature type="transmembrane region" description="Helical" evidence="7">
    <location>
        <begin position="141"/>
        <end position="160"/>
    </location>
</feature>
<organism evidence="9 10">
    <name type="scientific">Mycoplana rhizolycopersici</name>
    <dbReference type="NCBI Taxonomy" id="2746702"/>
    <lineage>
        <taxon>Bacteria</taxon>
        <taxon>Pseudomonadati</taxon>
        <taxon>Pseudomonadota</taxon>
        <taxon>Alphaproteobacteria</taxon>
        <taxon>Hyphomicrobiales</taxon>
        <taxon>Rhizobiaceae</taxon>
        <taxon>Mycoplana</taxon>
    </lineage>
</organism>
<comment type="subcellular location">
    <subcellularLocation>
        <location evidence="1 7">Cell membrane</location>
        <topology evidence="1 7">Multi-pass membrane protein</topology>
    </subcellularLocation>
</comment>
<feature type="domain" description="ABC transmembrane type-1" evidence="8">
    <location>
        <begin position="71"/>
        <end position="249"/>
    </location>
</feature>
<keyword evidence="2 7" id="KW-0813">Transport</keyword>
<evidence type="ECO:0000256" key="3">
    <source>
        <dbReference type="ARBA" id="ARBA00022475"/>
    </source>
</evidence>
<dbReference type="Proteomes" id="UP000659172">
    <property type="component" value="Unassembled WGS sequence"/>
</dbReference>
<feature type="transmembrane region" description="Helical" evidence="7">
    <location>
        <begin position="105"/>
        <end position="129"/>
    </location>
</feature>
<dbReference type="Pfam" id="PF00528">
    <property type="entry name" value="BPD_transp_1"/>
    <property type="match status" value="1"/>
</dbReference>
<dbReference type="RefSeq" id="WP_176950868.1">
    <property type="nucleotide sequence ID" value="NZ_JABXYK010000010.1"/>
</dbReference>
<feature type="transmembrane region" description="Helical" evidence="7">
    <location>
        <begin position="181"/>
        <end position="211"/>
    </location>
</feature>
<evidence type="ECO:0000313" key="9">
    <source>
        <dbReference type="EMBL" id="NVP56902.1"/>
    </source>
</evidence>